<dbReference type="EMBL" id="JAQMWT010000563">
    <property type="protein sequence ID" value="KAJ8599468.1"/>
    <property type="molecule type" value="Genomic_DNA"/>
</dbReference>
<feature type="region of interest" description="Disordered" evidence="1">
    <location>
        <begin position="1422"/>
        <end position="1453"/>
    </location>
</feature>
<dbReference type="Pfam" id="PF13499">
    <property type="entry name" value="EF-hand_7"/>
    <property type="match status" value="1"/>
</dbReference>
<evidence type="ECO:0000256" key="1">
    <source>
        <dbReference type="SAM" id="MobiDB-lite"/>
    </source>
</evidence>
<proteinExistence type="predicted"/>
<dbReference type="InterPro" id="IPR011992">
    <property type="entry name" value="EF-hand-dom_pair"/>
</dbReference>
<dbReference type="InterPro" id="IPR000595">
    <property type="entry name" value="cNMP-bd_dom"/>
</dbReference>
<dbReference type="Gene3D" id="1.10.238.10">
    <property type="entry name" value="EF-hand"/>
    <property type="match status" value="1"/>
</dbReference>
<dbReference type="CDD" id="cd00051">
    <property type="entry name" value="EFh"/>
    <property type="match status" value="1"/>
</dbReference>
<feature type="compositionally biased region" description="Basic residues" evidence="1">
    <location>
        <begin position="99"/>
        <end position="109"/>
    </location>
</feature>
<feature type="region of interest" description="Disordered" evidence="1">
    <location>
        <begin position="390"/>
        <end position="417"/>
    </location>
</feature>
<feature type="domain" description="EF-hand" evidence="2">
    <location>
        <begin position="1060"/>
        <end position="1095"/>
    </location>
</feature>
<evidence type="ECO:0000313" key="3">
    <source>
        <dbReference type="EMBL" id="KAJ8599468.1"/>
    </source>
</evidence>
<feature type="compositionally biased region" description="Low complexity" evidence="1">
    <location>
        <begin position="1422"/>
        <end position="1435"/>
    </location>
</feature>
<dbReference type="GO" id="GO:0005509">
    <property type="term" value="F:calcium ion binding"/>
    <property type="evidence" value="ECO:0007669"/>
    <property type="project" value="InterPro"/>
</dbReference>
<dbReference type="CDD" id="cd00038">
    <property type="entry name" value="CAP_ED"/>
    <property type="match status" value="1"/>
</dbReference>
<dbReference type="SMART" id="SM00054">
    <property type="entry name" value="EFh"/>
    <property type="match status" value="2"/>
</dbReference>
<evidence type="ECO:0000313" key="4">
    <source>
        <dbReference type="Proteomes" id="UP001230188"/>
    </source>
</evidence>
<dbReference type="InterPro" id="IPR018490">
    <property type="entry name" value="cNMP-bd_dom_sf"/>
</dbReference>
<dbReference type="InterPro" id="IPR014710">
    <property type="entry name" value="RmlC-like_jellyroll"/>
</dbReference>
<keyword evidence="4" id="KW-1185">Reference proteome</keyword>
<evidence type="ECO:0000259" key="2">
    <source>
        <dbReference type="PROSITE" id="PS50222"/>
    </source>
</evidence>
<dbReference type="InterPro" id="IPR002048">
    <property type="entry name" value="EF_hand_dom"/>
</dbReference>
<name>A0AAD7U9G6_9STRA</name>
<sequence length="1453" mass="160896">MGGPSVAELFDTSKSEETQPTPGLDALRNLLRGIKPPAEQQQGRHHLEERLRRAPNHHILPKRWRGPPEPAGDEDAVWPVPTNTDDDDDDDDDDDFAASRRRRRRRFFRRISEASDQRRPLAKKKTSRETQQAGRRLRQRRVSLDPLGMVRTQALTPRELLEEQSLSPSARRESRIGSEEEEPDAGEPPLASSMALIRSWMASFNREEKGFDSLSVFFETRLREAVVQTSGVGMIVPNRARAATCCDLLLKLPRVFGRYAPLVTTLVTEVVQCVYKGFDARKAKDKASDLFEHAAWFDLSRSLQKRAAHLQAELKENSEGAGLAQMFRQRFILWDDRNLILRCILFRGWRKHARTMVAGRARLALMRLQYWFDRLWEGIELEREEKEFDDNSDDYTTRTSGSHRSSGKRVDGATLRRSVRASRRSSQLFSVESAEASYGVTDLRKATEISLRFLGTASNRVALLRDLDALAGEPPGDLASKDVLLALVKIIDERAGVAIAPALALLPAFARGVSLHGEMPLPIHGPPPPERRENVEISIRRGGNDDDDDDNDDDDEKISEIKNNNISCEDAVEPTTQRPSIEDDADFESKGVDYARWLTGGGWETDEEMALALMKRWLGNMGPRIATDVLKSLEDFLGIRDATPSVAAAAEGGALANGENEKATQTEEEEVKTKRKVARSNTAKKGESSDKDPASHVAITSTRVLIPLVYDRLLDACSGEEAEARKVKLSEVGKHALIRRFGIKSIATNYYQSMLRAAQTCSDRDPRIALFRLVFSIESLADDDDDDGEKKSSSSPTKKRRGRGGVSKMRNKGGGCDVIEIFCALWHNYFKALQVMEATQQATSFDAFLQNPKGENGTNTLEEEGDDEEVAAWCAKFREKLGEFQGASAADVEAVVRATSKFTAAKDVKLVRQGDAASPPALVLGISGEANVYVRPSLGISAPDELVARLEAPFVVGEGRLLTGMAANATIITTKETELLVCKADEFDALMDARNSALLGLEANVVARAEERVEATGVSVSQERILVYREFFTDVDVTRSGTVTLTEVLEAFQARGGTKVSTREIERAFKECDADGDLKLNFDDFIKMCDSLVRRGKRLFDKGTVSDVLKAEGKPSLVLFDALLTAVERAWKHTATHKPAELDRVKDRLDRLPKLRVHDPSAFLPTAAAATKGGGGGVVGTEEERASAPGDKAQGYAVVDADEAILAAMEFWELEVEFKNKLARLTWAKVTVAKAVIPYVDRKRARREHRRAWVEYVDETPRVSKILRGPVTFESFVDVVEEAYGTTITDALSYKLFEAYEESAAKTAADDPEACAAARDAFRDHVAAIRIQLWSLRTRGDRRFTFHRRSRMVVLGYVVTTLLDIPPSDVLRNCADVSVAGLDVATKIAHFLVAARTAKVNTEAAFEAIYDAGLRLDAGRAPAAPAHHRAGTPATNPKRKPHHGKQQHHKAAK</sequence>
<gene>
    <name evidence="3" type="ORF">CTAYLR_008037</name>
</gene>
<feature type="region of interest" description="Disordered" evidence="1">
    <location>
        <begin position="1"/>
        <end position="190"/>
    </location>
</feature>
<protein>
    <recommendedName>
        <fullName evidence="2">EF-hand domain-containing protein</fullName>
    </recommendedName>
</protein>
<dbReference type="Proteomes" id="UP001230188">
    <property type="component" value="Unassembled WGS sequence"/>
</dbReference>
<feature type="region of interest" description="Disordered" evidence="1">
    <location>
        <begin position="783"/>
        <end position="809"/>
    </location>
</feature>
<reference evidence="3" key="1">
    <citation type="submission" date="2023-01" db="EMBL/GenBank/DDBJ databases">
        <title>Metagenome sequencing of chrysophaentin producing Chrysophaeum taylorii.</title>
        <authorList>
            <person name="Davison J."/>
            <person name="Bewley C."/>
        </authorList>
    </citation>
    <scope>NUCLEOTIDE SEQUENCE</scope>
    <source>
        <strain evidence="3">NIES-1699</strain>
    </source>
</reference>
<dbReference type="Gene3D" id="2.60.120.10">
    <property type="entry name" value="Jelly Rolls"/>
    <property type="match status" value="1"/>
</dbReference>
<feature type="compositionally biased region" description="Basic and acidic residues" evidence="1">
    <location>
        <begin position="110"/>
        <end position="119"/>
    </location>
</feature>
<feature type="compositionally biased region" description="Basic and acidic residues" evidence="1">
    <location>
        <begin position="684"/>
        <end position="694"/>
    </location>
</feature>
<accession>A0AAD7U9G6</accession>
<feature type="compositionally biased region" description="Acidic residues" evidence="1">
    <location>
        <begin position="84"/>
        <end position="96"/>
    </location>
</feature>
<comment type="caution">
    <text evidence="3">The sequence shown here is derived from an EMBL/GenBank/DDBJ whole genome shotgun (WGS) entry which is preliminary data.</text>
</comment>
<dbReference type="PROSITE" id="PS50222">
    <property type="entry name" value="EF_HAND_2"/>
    <property type="match status" value="2"/>
</dbReference>
<organism evidence="3 4">
    <name type="scientific">Chrysophaeum taylorii</name>
    <dbReference type="NCBI Taxonomy" id="2483200"/>
    <lineage>
        <taxon>Eukaryota</taxon>
        <taxon>Sar</taxon>
        <taxon>Stramenopiles</taxon>
        <taxon>Ochrophyta</taxon>
        <taxon>Pelagophyceae</taxon>
        <taxon>Pelagomonadales</taxon>
        <taxon>Pelagomonadaceae</taxon>
        <taxon>Chrysophaeum</taxon>
    </lineage>
</organism>
<feature type="region of interest" description="Disordered" evidence="1">
    <location>
        <begin position="652"/>
        <end position="695"/>
    </location>
</feature>
<dbReference type="SUPFAM" id="SSF47473">
    <property type="entry name" value="EF-hand"/>
    <property type="match status" value="1"/>
</dbReference>
<feature type="domain" description="EF-hand" evidence="2">
    <location>
        <begin position="1023"/>
        <end position="1058"/>
    </location>
</feature>
<feature type="compositionally biased region" description="Basic residues" evidence="1">
    <location>
        <begin position="53"/>
        <end position="65"/>
    </location>
</feature>
<dbReference type="SUPFAM" id="SSF51206">
    <property type="entry name" value="cAMP-binding domain-like"/>
    <property type="match status" value="1"/>
</dbReference>
<feature type="compositionally biased region" description="Basic residues" evidence="1">
    <location>
        <begin position="1437"/>
        <end position="1453"/>
    </location>
</feature>